<sequence>WARYNAPRFLIESSIQAPDVGAKQKQILPTQAAKTQRHFCVDGTPAGAKMVNSRE</sequence>
<organism evidence="1">
    <name type="scientific">marine sediment metagenome</name>
    <dbReference type="NCBI Taxonomy" id="412755"/>
    <lineage>
        <taxon>unclassified sequences</taxon>
        <taxon>metagenomes</taxon>
        <taxon>ecological metagenomes</taxon>
    </lineage>
</organism>
<reference evidence="1" key="1">
    <citation type="journal article" date="2014" name="Front. Microbiol.">
        <title>High frequency of phylogenetically diverse reductive dehalogenase-homologous genes in deep subseafloor sedimentary metagenomes.</title>
        <authorList>
            <person name="Kawai M."/>
            <person name="Futagami T."/>
            <person name="Toyoda A."/>
            <person name="Takaki Y."/>
            <person name="Nishi S."/>
            <person name="Hori S."/>
            <person name="Arai W."/>
            <person name="Tsubouchi T."/>
            <person name="Morono Y."/>
            <person name="Uchiyama I."/>
            <person name="Ito T."/>
            <person name="Fujiyama A."/>
            <person name="Inagaki F."/>
            <person name="Takami H."/>
        </authorList>
    </citation>
    <scope>NUCLEOTIDE SEQUENCE</scope>
    <source>
        <strain evidence="1">Expedition CK06-06</strain>
    </source>
</reference>
<dbReference type="AlphaFoldDB" id="X1UMU1"/>
<comment type="caution">
    <text evidence="1">The sequence shown here is derived from an EMBL/GenBank/DDBJ whole genome shotgun (WGS) entry which is preliminary data.</text>
</comment>
<dbReference type="EMBL" id="BARW01039216">
    <property type="protein sequence ID" value="GAJ18793.1"/>
    <property type="molecule type" value="Genomic_DNA"/>
</dbReference>
<gene>
    <name evidence="1" type="ORF">S12H4_59833</name>
</gene>
<evidence type="ECO:0000313" key="1">
    <source>
        <dbReference type="EMBL" id="GAJ18793.1"/>
    </source>
</evidence>
<name>X1UMU1_9ZZZZ</name>
<feature type="non-terminal residue" evidence="1">
    <location>
        <position position="1"/>
    </location>
</feature>
<proteinExistence type="predicted"/>
<protein>
    <submittedName>
        <fullName evidence="1">Uncharacterized protein</fullName>
    </submittedName>
</protein>
<accession>X1UMU1</accession>